<dbReference type="GO" id="GO:0055037">
    <property type="term" value="C:recycling endosome"/>
    <property type="evidence" value="ECO:0007669"/>
    <property type="project" value="TreeGrafter"/>
</dbReference>
<dbReference type="Pfam" id="PF07647">
    <property type="entry name" value="SAM_2"/>
    <property type="match status" value="1"/>
</dbReference>
<reference evidence="8 9" key="1">
    <citation type="submission" date="2018-06" db="EMBL/GenBank/DDBJ databases">
        <title>Comparative genomics reveals the genomic features of Rhizophagus irregularis, R. cerebriforme, R. diaphanum and Gigaspora rosea, and their symbiotic lifestyle signature.</title>
        <authorList>
            <person name="Morin E."/>
            <person name="San Clemente H."/>
            <person name="Chen E.C.H."/>
            <person name="De La Providencia I."/>
            <person name="Hainaut M."/>
            <person name="Kuo A."/>
            <person name="Kohler A."/>
            <person name="Murat C."/>
            <person name="Tang N."/>
            <person name="Roy S."/>
            <person name="Loubradou J."/>
            <person name="Henrissat B."/>
            <person name="Grigoriev I.V."/>
            <person name="Corradi N."/>
            <person name="Roux C."/>
            <person name="Martin F.M."/>
        </authorList>
    </citation>
    <scope>NUCLEOTIDE SEQUENCE [LARGE SCALE GENOMIC DNA]</scope>
    <source>
        <strain evidence="8 9">DAOM 194757</strain>
    </source>
</reference>
<dbReference type="SUPFAM" id="SSF50729">
    <property type="entry name" value="PH domain-like"/>
    <property type="match status" value="1"/>
</dbReference>
<dbReference type="GO" id="GO:0001881">
    <property type="term" value="P:receptor recycling"/>
    <property type="evidence" value="ECO:0007669"/>
    <property type="project" value="TreeGrafter"/>
</dbReference>
<dbReference type="CDD" id="cd09535">
    <property type="entry name" value="SAM_BOI-like_fungal"/>
    <property type="match status" value="1"/>
</dbReference>
<dbReference type="GO" id="GO:0005802">
    <property type="term" value="C:trans-Golgi network"/>
    <property type="evidence" value="ECO:0007669"/>
    <property type="project" value="TreeGrafter"/>
</dbReference>
<dbReference type="InterPro" id="IPR036028">
    <property type="entry name" value="SH3-like_dom_sf"/>
</dbReference>
<dbReference type="InterPro" id="IPR001452">
    <property type="entry name" value="SH3_domain"/>
</dbReference>
<accession>A0A397VA85</accession>
<feature type="compositionally biased region" description="Basic and acidic residues" evidence="4">
    <location>
        <begin position="608"/>
        <end position="617"/>
    </location>
</feature>
<dbReference type="Pfam" id="PF00018">
    <property type="entry name" value="SH3_1"/>
    <property type="match status" value="1"/>
</dbReference>
<dbReference type="GO" id="GO:0005769">
    <property type="term" value="C:early endosome"/>
    <property type="evidence" value="ECO:0007669"/>
    <property type="project" value="TreeGrafter"/>
</dbReference>
<feature type="compositionally biased region" description="Low complexity" evidence="4">
    <location>
        <begin position="160"/>
        <end position="192"/>
    </location>
</feature>
<dbReference type="SUPFAM" id="SSF47769">
    <property type="entry name" value="SAM/Pointed domain"/>
    <property type="match status" value="1"/>
</dbReference>
<evidence type="ECO:0000256" key="4">
    <source>
        <dbReference type="SAM" id="MobiDB-lite"/>
    </source>
</evidence>
<feature type="domain" description="SAM" evidence="7">
    <location>
        <begin position="226"/>
        <end position="289"/>
    </location>
</feature>
<dbReference type="PRINTS" id="PR00452">
    <property type="entry name" value="SH3DOMAIN"/>
</dbReference>
<dbReference type="Gene3D" id="2.30.30.40">
    <property type="entry name" value="SH3 Domains"/>
    <property type="match status" value="1"/>
</dbReference>
<evidence type="ECO:0000313" key="9">
    <source>
        <dbReference type="Proteomes" id="UP000266673"/>
    </source>
</evidence>
<evidence type="ECO:0000259" key="5">
    <source>
        <dbReference type="PROSITE" id="PS50002"/>
    </source>
</evidence>
<feature type="region of interest" description="Disordered" evidence="4">
    <location>
        <begin position="608"/>
        <end position="680"/>
    </location>
</feature>
<dbReference type="SMART" id="SM00233">
    <property type="entry name" value="PH"/>
    <property type="match status" value="1"/>
</dbReference>
<dbReference type="GO" id="GO:0007032">
    <property type="term" value="P:endosome organization"/>
    <property type="evidence" value="ECO:0007669"/>
    <property type="project" value="TreeGrafter"/>
</dbReference>
<evidence type="ECO:0000256" key="2">
    <source>
        <dbReference type="ARBA" id="ARBA00022553"/>
    </source>
</evidence>
<dbReference type="EMBL" id="QKWP01000531">
    <property type="protein sequence ID" value="RIB18588.1"/>
    <property type="molecule type" value="Genomic_DNA"/>
</dbReference>
<dbReference type="InterPro" id="IPR045188">
    <property type="entry name" value="Boi1/Boi2-like"/>
</dbReference>
<keyword evidence="1 3" id="KW-0728">SH3 domain</keyword>
<evidence type="ECO:0000256" key="3">
    <source>
        <dbReference type="PROSITE-ProRule" id="PRU00192"/>
    </source>
</evidence>
<keyword evidence="2" id="KW-0597">Phosphoprotein</keyword>
<dbReference type="Gene3D" id="2.30.29.30">
    <property type="entry name" value="Pleckstrin-homology domain (PH domain)/Phosphotyrosine-binding domain (PTB)"/>
    <property type="match status" value="1"/>
</dbReference>
<gene>
    <name evidence="8" type="ORF">C2G38_2245672</name>
</gene>
<evidence type="ECO:0000259" key="7">
    <source>
        <dbReference type="PROSITE" id="PS50105"/>
    </source>
</evidence>
<dbReference type="SMART" id="SM00326">
    <property type="entry name" value="SH3"/>
    <property type="match status" value="1"/>
</dbReference>
<sequence length="706" mass="80501">METVYAIHNYCAQNDDELTFKVGDPILVLEKDEMYWDGWWQGQDILGQIGLFPMNYTSYEKPATNSSYDNNNNNNNHNNMNKTNSVELMKNNDDELITIPKARMPNPSTNQTIADIQNKLHTKKQQSIEKINSESKSDSSICKTNSVPNLPIQRTPPVIQLQKQLQRQSQRQSKGSSKNARSSVSSSGSNHSEYLSSPTRQNIDNMKMLDYSSKPNNNLQVNPLTWNVEQVCQWLKEKGFDSVIEHFIENDITGDILIGLDLDSLKELNIKSYGKRVHIMNAINALKESSVLNQDQGNSLQLHPISESTSKSIIQSKSIDISNKVDVRPESSFVKSNEHTTSWPQQINNTNEKIQIITGKTHKKKSSRIFSKLNFTNKGDKHNNKSEKHETIFSFNTKPAKKEKSQSISSEGWEFLVEEDYEKKHKNKSKSLSRKISKEHLDRNSLVGSQLGLPKYSIKNEHNRLHSVDESIGENEETLKNIGTPDYEGWLMKQDDKNKSWKNRFCVLKGQTLYYFQNDKIAQTLRAKGSINITGYRVIPDENILQGKYGFKLVHDIERPYYFAHENLGKMREWMKAIMKATISRDPTSPVFSSSELNTMSLAEARKLVHKKSESTNKRLQSSNGTDSPTLERSLSPTFYSTYSPTNSFNRPNPQHSSRCRSVSPLPEMSGQPVTMTFSKSKSSKSSAFKKLIKSTSFDSITINYM</sequence>
<feature type="compositionally biased region" description="Polar residues" evidence="4">
    <location>
        <begin position="618"/>
        <end position="661"/>
    </location>
</feature>
<dbReference type="InterPro" id="IPR013761">
    <property type="entry name" value="SAM/pointed_sf"/>
</dbReference>
<dbReference type="SUPFAM" id="SSF50044">
    <property type="entry name" value="SH3-domain"/>
    <property type="match status" value="1"/>
</dbReference>
<dbReference type="GO" id="GO:0042147">
    <property type="term" value="P:retrograde transport, endosome to Golgi"/>
    <property type="evidence" value="ECO:0007669"/>
    <property type="project" value="TreeGrafter"/>
</dbReference>
<dbReference type="InterPro" id="IPR011993">
    <property type="entry name" value="PH-like_dom_sf"/>
</dbReference>
<evidence type="ECO:0000256" key="1">
    <source>
        <dbReference type="ARBA" id="ARBA00022443"/>
    </source>
</evidence>
<dbReference type="InterPro" id="IPR001660">
    <property type="entry name" value="SAM"/>
</dbReference>
<name>A0A397VA85_9GLOM</name>
<feature type="region of interest" description="Disordered" evidence="4">
    <location>
        <begin position="120"/>
        <end position="201"/>
    </location>
</feature>
<dbReference type="Gene3D" id="1.10.150.50">
    <property type="entry name" value="Transcription Factor, Ets-1"/>
    <property type="match status" value="1"/>
</dbReference>
<dbReference type="InterPro" id="IPR001849">
    <property type="entry name" value="PH_domain"/>
</dbReference>
<evidence type="ECO:0000259" key="6">
    <source>
        <dbReference type="PROSITE" id="PS50003"/>
    </source>
</evidence>
<dbReference type="Pfam" id="PF00169">
    <property type="entry name" value="PH"/>
    <property type="match status" value="1"/>
</dbReference>
<keyword evidence="9" id="KW-1185">Reference proteome</keyword>
<dbReference type="Proteomes" id="UP000266673">
    <property type="component" value="Unassembled WGS sequence"/>
</dbReference>
<dbReference type="PANTHER" id="PTHR22902:SF27">
    <property type="entry name" value="PLECKSTRIN HOMOLOGY DOMAIN-CONTAINING FAMILY A MEMBER 3"/>
    <property type="match status" value="1"/>
</dbReference>
<comment type="caution">
    <text evidence="8">The sequence shown here is derived from an EMBL/GenBank/DDBJ whole genome shotgun (WGS) entry which is preliminary data.</text>
</comment>
<dbReference type="SMART" id="SM00454">
    <property type="entry name" value="SAM"/>
    <property type="match status" value="1"/>
</dbReference>
<organism evidence="8 9">
    <name type="scientific">Gigaspora rosea</name>
    <dbReference type="NCBI Taxonomy" id="44941"/>
    <lineage>
        <taxon>Eukaryota</taxon>
        <taxon>Fungi</taxon>
        <taxon>Fungi incertae sedis</taxon>
        <taxon>Mucoromycota</taxon>
        <taxon>Glomeromycotina</taxon>
        <taxon>Glomeromycetes</taxon>
        <taxon>Diversisporales</taxon>
        <taxon>Gigasporaceae</taxon>
        <taxon>Gigaspora</taxon>
    </lineage>
</organism>
<dbReference type="OrthoDB" id="73680at2759"/>
<dbReference type="PROSITE" id="PS50003">
    <property type="entry name" value="PH_DOMAIN"/>
    <property type="match status" value="1"/>
</dbReference>
<feature type="domain" description="SH3" evidence="5">
    <location>
        <begin position="1"/>
        <end position="62"/>
    </location>
</feature>
<dbReference type="GO" id="GO:0005829">
    <property type="term" value="C:cytosol"/>
    <property type="evidence" value="ECO:0007669"/>
    <property type="project" value="GOC"/>
</dbReference>
<dbReference type="STRING" id="44941.A0A397VA85"/>
<proteinExistence type="predicted"/>
<dbReference type="CDD" id="cd00174">
    <property type="entry name" value="SH3"/>
    <property type="match status" value="1"/>
</dbReference>
<evidence type="ECO:0000313" key="8">
    <source>
        <dbReference type="EMBL" id="RIB18588.1"/>
    </source>
</evidence>
<protein>
    <submittedName>
        <fullName evidence="8">Uncharacterized protein</fullName>
    </submittedName>
</protein>
<dbReference type="PROSITE" id="PS50105">
    <property type="entry name" value="SAM_DOMAIN"/>
    <property type="match status" value="1"/>
</dbReference>
<dbReference type="PANTHER" id="PTHR22902">
    <property type="entry name" value="SESQUIPEDALIAN"/>
    <property type="match status" value="1"/>
</dbReference>
<dbReference type="AlphaFoldDB" id="A0A397VA85"/>
<feature type="domain" description="PH" evidence="6">
    <location>
        <begin position="484"/>
        <end position="583"/>
    </location>
</feature>
<dbReference type="PROSITE" id="PS50002">
    <property type="entry name" value="SH3"/>
    <property type="match status" value="1"/>
</dbReference>
<feature type="compositionally biased region" description="Polar residues" evidence="4">
    <location>
        <begin position="138"/>
        <end position="148"/>
    </location>
</feature>